<organism evidence="2 3">
    <name type="scientific">Pleurodeles waltl</name>
    <name type="common">Iberian ribbed newt</name>
    <dbReference type="NCBI Taxonomy" id="8319"/>
    <lineage>
        <taxon>Eukaryota</taxon>
        <taxon>Metazoa</taxon>
        <taxon>Chordata</taxon>
        <taxon>Craniata</taxon>
        <taxon>Vertebrata</taxon>
        <taxon>Euteleostomi</taxon>
        <taxon>Amphibia</taxon>
        <taxon>Batrachia</taxon>
        <taxon>Caudata</taxon>
        <taxon>Salamandroidea</taxon>
        <taxon>Salamandridae</taxon>
        <taxon>Pleurodelinae</taxon>
        <taxon>Pleurodeles</taxon>
    </lineage>
</organism>
<evidence type="ECO:0000313" key="3">
    <source>
        <dbReference type="Proteomes" id="UP001066276"/>
    </source>
</evidence>
<comment type="caution">
    <text evidence="2">The sequence shown here is derived from an EMBL/GenBank/DDBJ whole genome shotgun (WGS) entry which is preliminary data.</text>
</comment>
<feature type="region of interest" description="Disordered" evidence="1">
    <location>
        <begin position="78"/>
        <end position="154"/>
    </location>
</feature>
<feature type="compositionally biased region" description="Pro residues" evidence="1">
    <location>
        <begin position="109"/>
        <end position="120"/>
    </location>
</feature>
<protein>
    <submittedName>
        <fullName evidence="2">Uncharacterized protein</fullName>
    </submittedName>
</protein>
<evidence type="ECO:0000256" key="1">
    <source>
        <dbReference type="SAM" id="MobiDB-lite"/>
    </source>
</evidence>
<evidence type="ECO:0000313" key="2">
    <source>
        <dbReference type="EMBL" id="KAJ1185069.1"/>
    </source>
</evidence>
<dbReference type="EMBL" id="JANPWB010000005">
    <property type="protein sequence ID" value="KAJ1185069.1"/>
    <property type="molecule type" value="Genomic_DNA"/>
</dbReference>
<feature type="region of interest" description="Disordered" evidence="1">
    <location>
        <begin position="1"/>
        <end position="58"/>
    </location>
</feature>
<keyword evidence="3" id="KW-1185">Reference proteome</keyword>
<dbReference type="Proteomes" id="UP001066276">
    <property type="component" value="Chromosome 3_1"/>
</dbReference>
<name>A0AAV7U9N4_PLEWA</name>
<feature type="compositionally biased region" description="Basic and acidic residues" evidence="1">
    <location>
        <begin position="19"/>
        <end position="28"/>
    </location>
</feature>
<reference evidence="2" key="1">
    <citation type="journal article" date="2022" name="bioRxiv">
        <title>Sequencing and chromosome-scale assembly of the giantPleurodeles waltlgenome.</title>
        <authorList>
            <person name="Brown T."/>
            <person name="Elewa A."/>
            <person name="Iarovenko S."/>
            <person name="Subramanian E."/>
            <person name="Araus A.J."/>
            <person name="Petzold A."/>
            <person name="Susuki M."/>
            <person name="Suzuki K.-i.T."/>
            <person name="Hayashi T."/>
            <person name="Toyoda A."/>
            <person name="Oliveira C."/>
            <person name="Osipova E."/>
            <person name="Leigh N.D."/>
            <person name="Simon A."/>
            <person name="Yun M.H."/>
        </authorList>
    </citation>
    <scope>NUCLEOTIDE SEQUENCE</scope>
    <source>
        <strain evidence="2">20211129_DDA</strain>
        <tissue evidence="2">Liver</tissue>
    </source>
</reference>
<dbReference type="AlphaFoldDB" id="A0AAV7U9N4"/>
<feature type="compositionally biased region" description="Basic and acidic residues" evidence="1">
    <location>
        <begin position="78"/>
        <end position="92"/>
    </location>
</feature>
<accession>A0AAV7U9N4</accession>
<gene>
    <name evidence="2" type="ORF">NDU88_001864</name>
</gene>
<sequence length="154" mass="16076">MAAENPKGRRARKSLLNRRAAEALEDTRQQGPQGPRGTRHDPAANQALAHTLAPGTAHSPGAAAVLLTALPQKRLRAEADFRPARAPPDHSARLGRFRGTRITTGAPGEAPPSPPSPQPPAGLTKNEEMARGPAEPHSVSAILPGVQATPTVET</sequence>
<proteinExistence type="predicted"/>